<feature type="transmembrane region" description="Helical" evidence="6">
    <location>
        <begin position="240"/>
        <end position="262"/>
    </location>
</feature>
<feature type="transmembrane region" description="Helical" evidence="6">
    <location>
        <begin position="48"/>
        <end position="79"/>
    </location>
</feature>
<evidence type="ECO:0000313" key="7">
    <source>
        <dbReference type="EMBL" id="RID83798.1"/>
    </source>
</evidence>
<dbReference type="EMBL" id="QWVT01000024">
    <property type="protein sequence ID" value="RID83798.1"/>
    <property type="molecule type" value="Genomic_DNA"/>
</dbReference>
<feature type="transmembrane region" description="Helical" evidence="6">
    <location>
        <begin position="6"/>
        <end position="28"/>
    </location>
</feature>
<evidence type="ECO:0000256" key="2">
    <source>
        <dbReference type="ARBA" id="ARBA00022475"/>
    </source>
</evidence>
<dbReference type="AlphaFoldDB" id="A0A398B4Q0"/>
<dbReference type="GO" id="GO:0005436">
    <property type="term" value="F:sodium:phosphate symporter activity"/>
    <property type="evidence" value="ECO:0007669"/>
    <property type="project" value="InterPro"/>
</dbReference>
<dbReference type="NCBIfam" id="NF037997">
    <property type="entry name" value="Na_Pi_symport"/>
    <property type="match status" value="1"/>
</dbReference>
<dbReference type="InterPro" id="IPR004633">
    <property type="entry name" value="NaPi_cotrn-rel/YqeW-like"/>
</dbReference>
<feature type="transmembrane region" description="Helical" evidence="6">
    <location>
        <begin position="207"/>
        <end position="228"/>
    </location>
</feature>
<keyword evidence="4 6" id="KW-1133">Transmembrane helix</keyword>
<dbReference type="GO" id="GO:0044341">
    <property type="term" value="P:sodium-dependent phosphate transport"/>
    <property type="evidence" value="ECO:0007669"/>
    <property type="project" value="InterPro"/>
</dbReference>
<proteinExistence type="predicted"/>
<accession>A0A398B4Q0</accession>
<sequence>MIHFSLFIIFVLVFIGGMSLLRLGLFNLSESSLKKHLARVTGTPLKGLAAGSLVTAFLHSSSAVMVITISLISAGMLTFRQSIGVILGSNIGTTFTLELITINIDIFIVPLAVLGAGLMLASKATVRNTGKISFGIAAVFAAMRGFSYLAGPLTNLPAVGALLEKMDSSHFWAILCAAVITAIIQSSTAMTGIVMGFLSQGLLGFDAALAAMLGANVGTCATALLAAAGSGKEARLTAYAHLWLNIGGMLFFYPFIDSYAAFAPVTADRPEVQLAHASVFFNLVSSLAVLPFADKFAKMVVLLHGRKKND</sequence>
<evidence type="ECO:0000256" key="1">
    <source>
        <dbReference type="ARBA" id="ARBA00004651"/>
    </source>
</evidence>
<evidence type="ECO:0000313" key="8">
    <source>
        <dbReference type="Proteomes" id="UP000265816"/>
    </source>
</evidence>
<dbReference type="PANTHER" id="PTHR10010">
    <property type="entry name" value="SOLUTE CARRIER FAMILY 34 SODIUM PHOSPHATE , MEMBER 2-RELATED"/>
    <property type="match status" value="1"/>
</dbReference>
<dbReference type="Proteomes" id="UP000265816">
    <property type="component" value="Unassembled WGS sequence"/>
</dbReference>
<evidence type="ECO:0000256" key="4">
    <source>
        <dbReference type="ARBA" id="ARBA00022989"/>
    </source>
</evidence>
<evidence type="ECO:0000256" key="5">
    <source>
        <dbReference type="ARBA" id="ARBA00023136"/>
    </source>
</evidence>
<dbReference type="GO" id="GO:0005886">
    <property type="term" value="C:plasma membrane"/>
    <property type="evidence" value="ECO:0007669"/>
    <property type="project" value="UniProtKB-SubCell"/>
</dbReference>
<dbReference type="RefSeq" id="WP_119113574.1">
    <property type="nucleotide sequence ID" value="NZ_CBCSEO010000005.1"/>
</dbReference>
<dbReference type="OrthoDB" id="9763003at2"/>
<keyword evidence="3 6" id="KW-0812">Transmembrane</keyword>
<protein>
    <submittedName>
        <fullName evidence="7">Na/Pi cotransporter family protein</fullName>
    </submittedName>
</protein>
<evidence type="ECO:0000256" key="6">
    <source>
        <dbReference type="SAM" id="Phobius"/>
    </source>
</evidence>
<keyword evidence="2" id="KW-1003">Cell membrane</keyword>
<feature type="transmembrane region" description="Helical" evidence="6">
    <location>
        <begin position="99"/>
        <end position="120"/>
    </location>
</feature>
<keyword evidence="8" id="KW-1185">Reference proteome</keyword>
<dbReference type="InterPro" id="IPR003841">
    <property type="entry name" value="Na/Pi_transpt"/>
</dbReference>
<dbReference type="NCBIfam" id="TIGR00704">
    <property type="entry name" value="NaPi_cotrn_rel"/>
    <property type="match status" value="1"/>
</dbReference>
<gene>
    <name evidence="7" type="ORF">D1970_14405</name>
</gene>
<dbReference type="PANTHER" id="PTHR10010:SF46">
    <property type="entry name" value="SODIUM-DEPENDENT PHOSPHATE TRANSPORT PROTEIN 2B"/>
    <property type="match status" value="1"/>
</dbReference>
<comment type="caution">
    <text evidence="7">The sequence shown here is derived from an EMBL/GenBank/DDBJ whole genome shotgun (WGS) entry which is preliminary data.</text>
</comment>
<organism evidence="7 8">
    <name type="scientific">Mesobacillus zeae</name>
    <dbReference type="NCBI Taxonomy" id="1917180"/>
    <lineage>
        <taxon>Bacteria</taxon>
        <taxon>Bacillati</taxon>
        <taxon>Bacillota</taxon>
        <taxon>Bacilli</taxon>
        <taxon>Bacillales</taxon>
        <taxon>Bacillaceae</taxon>
        <taxon>Mesobacillus</taxon>
    </lineage>
</organism>
<keyword evidence="5 6" id="KW-0472">Membrane</keyword>
<reference evidence="7 8" key="1">
    <citation type="submission" date="2018-08" db="EMBL/GenBank/DDBJ databases">
        <title>Bacillus jemisoniae sp. nov., Bacillus chryseoplanitiae sp. nov., Bacillus resnikiae sp. nov., and Bacillus frankliniae sp. nov., isolated from Viking spacecraft and associated surfaces.</title>
        <authorList>
            <person name="Seuylemezian A."/>
            <person name="Vaishampayan P."/>
        </authorList>
    </citation>
    <scope>NUCLEOTIDE SEQUENCE [LARGE SCALE GENOMIC DNA]</scope>
    <source>
        <strain evidence="7 8">JJ-247</strain>
    </source>
</reference>
<comment type="subcellular location">
    <subcellularLocation>
        <location evidence="1">Cell membrane</location>
        <topology evidence="1">Multi-pass membrane protein</topology>
    </subcellularLocation>
</comment>
<feature type="transmembrane region" description="Helical" evidence="6">
    <location>
        <begin position="274"/>
        <end position="293"/>
    </location>
</feature>
<feature type="transmembrane region" description="Helical" evidence="6">
    <location>
        <begin position="171"/>
        <end position="195"/>
    </location>
</feature>
<dbReference type="Pfam" id="PF02690">
    <property type="entry name" value="Na_Pi_cotrans"/>
    <property type="match status" value="2"/>
</dbReference>
<evidence type="ECO:0000256" key="3">
    <source>
        <dbReference type="ARBA" id="ARBA00022692"/>
    </source>
</evidence>
<name>A0A398B4Q0_9BACI</name>